<feature type="domain" description="Choline/carnitine acyltransferase" evidence="20">
    <location>
        <begin position="74"/>
        <end position="645"/>
    </location>
</feature>
<name>G0VJ81_NAUCA</name>
<dbReference type="PROSITE" id="PS00439">
    <property type="entry name" value="ACYLTRANSF_C_1"/>
    <property type="match status" value="1"/>
</dbReference>
<dbReference type="FunCoup" id="G0VJ81">
    <property type="interactions" value="237"/>
</dbReference>
<evidence type="ECO:0000256" key="2">
    <source>
        <dbReference type="ARBA" id="ARBA00004443"/>
    </source>
</evidence>
<dbReference type="PANTHER" id="PTHR22589:SF103">
    <property type="entry name" value="CARNITINE O-ACETYL-TRANSFERASE, ISOFORM A-RELATED"/>
    <property type="match status" value="1"/>
</dbReference>
<dbReference type="EC" id="2.3.1.7" evidence="16"/>
<dbReference type="AlphaFoldDB" id="G0VJ81"/>
<dbReference type="GeneID" id="96905237"/>
<dbReference type="InParanoid" id="G0VJ81"/>
<keyword evidence="5 19" id="KW-0808">Transferase</keyword>
<evidence type="ECO:0000256" key="1">
    <source>
        <dbReference type="ARBA" id="ARBA00004275"/>
    </source>
</evidence>
<evidence type="ECO:0000259" key="20">
    <source>
        <dbReference type="Pfam" id="PF00755"/>
    </source>
</evidence>
<dbReference type="STRING" id="1064592.G0VJ81"/>
<keyword evidence="6" id="KW-0999">Mitochondrion inner membrane</keyword>
<keyword evidence="4" id="KW-0813">Transport</keyword>
<dbReference type="HOGENOM" id="CLU_013513_5_1_1"/>
<evidence type="ECO:0000256" key="10">
    <source>
        <dbReference type="ARBA" id="ARBA00023128"/>
    </source>
</evidence>
<evidence type="ECO:0000256" key="14">
    <source>
        <dbReference type="ARBA" id="ARBA00052702"/>
    </source>
</evidence>
<dbReference type="PANTHER" id="PTHR22589">
    <property type="entry name" value="CARNITINE O-ACYLTRANSFERASE"/>
    <property type="match status" value="1"/>
</dbReference>
<evidence type="ECO:0000313" key="22">
    <source>
        <dbReference type="Proteomes" id="UP000001640"/>
    </source>
</evidence>
<dbReference type="InterPro" id="IPR042231">
    <property type="entry name" value="Cho/carn_acyl_trans_2"/>
</dbReference>
<dbReference type="GO" id="GO:0005777">
    <property type="term" value="C:peroxisome"/>
    <property type="evidence" value="ECO:0007669"/>
    <property type="project" value="UniProtKB-SubCell"/>
</dbReference>
<keyword evidence="22" id="KW-1185">Reference proteome</keyword>
<dbReference type="eggNOG" id="KOG3717">
    <property type="taxonomic scope" value="Eukaryota"/>
</dbReference>
<dbReference type="Gene3D" id="3.30.559.70">
    <property type="entry name" value="Choline/Carnitine o-acyltransferase, domain 2"/>
    <property type="match status" value="1"/>
</dbReference>
<dbReference type="SUPFAM" id="SSF52777">
    <property type="entry name" value="CoA-dependent acyltransferases"/>
    <property type="match status" value="2"/>
</dbReference>
<keyword evidence="7" id="KW-0276">Fatty acid metabolism</keyword>
<keyword evidence="9" id="KW-0443">Lipid metabolism</keyword>
<dbReference type="KEGG" id="ncs:NCAS_0H02500"/>
<dbReference type="GO" id="GO:0009437">
    <property type="term" value="P:carnitine metabolic process"/>
    <property type="evidence" value="ECO:0007669"/>
    <property type="project" value="EnsemblFungi"/>
</dbReference>
<dbReference type="InterPro" id="IPR023213">
    <property type="entry name" value="CAT-like_dom_sf"/>
</dbReference>
<evidence type="ECO:0000256" key="3">
    <source>
        <dbReference type="ARBA" id="ARBA00005232"/>
    </source>
</evidence>
<comment type="subcellular location">
    <subcellularLocation>
        <location evidence="2">Mitochondrion inner membrane</location>
        <topology evidence="2">Peripheral membrane protein</topology>
        <orientation evidence="2">Matrix side</orientation>
    </subcellularLocation>
    <subcellularLocation>
        <location evidence="1">Peroxisome</location>
    </subcellularLocation>
</comment>
<dbReference type="OrthoDB" id="240216at2759"/>
<evidence type="ECO:0000256" key="7">
    <source>
        <dbReference type="ARBA" id="ARBA00022832"/>
    </source>
</evidence>
<reference key="2">
    <citation type="submission" date="2011-08" db="EMBL/GenBank/DDBJ databases">
        <title>Genome sequence of Naumovozyma castellii.</title>
        <authorList>
            <person name="Gordon J.L."/>
            <person name="Armisen D."/>
            <person name="Proux-Wera E."/>
            <person name="OhEigeartaigh S.S."/>
            <person name="Byrne K.P."/>
            <person name="Wolfe K.H."/>
        </authorList>
    </citation>
    <scope>NUCLEOTIDE SEQUENCE</scope>
    <source>
        <strain>Type strain:CBS 4309</strain>
    </source>
</reference>
<reference evidence="21 22" key="1">
    <citation type="journal article" date="2011" name="Proc. Natl. Acad. Sci. U.S.A.">
        <title>Evolutionary erosion of yeast sex chromosomes by mating-type switching accidents.</title>
        <authorList>
            <person name="Gordon J.L."/>
            <person name="Armisen D."/>
            <person name="Proux-Wera E."/>
            <person name="Oheigeartaigh S.S."/>
            <person name="Byrne K.P."/>
            <person name="Wolfe K.H."/>
        </authorList>
    </citation>
    <scope>NUCLEOTIDE SEQUENCE [LARGE SCALE GENOMIC DNA]</scope>
    <source>
        <strain evidence="22">ATCC 76901 / BCRC 22586 / CBS 4309 / NBRC 1992 / NRRL Y-12630</strain>
    </source>
</reference>
<evidence type="ECO:0000256" key="4">
    <source>
        <dbReference type="ARBA" id="ARBA00022448"/>
    </source>
</evidence>
<dbReference type="GO" id="GO:0004092">
    <property type="term" value="F:carnitine O-acetyltransferase activity"/>
    <property type="evidence" value="ECO:0007669"/>
    <property type="project" value="UniProtKB-EC"/>
</dbReference>
<comment type="catalytic activity">
    <reaction evidence="14">
        <text>(R)-carnitine + acetyl-CoA = O-acetyl-(R)-carnitine + CoA</text>
        <dbReference type="Rhea" id="RHEA:21136"/>
        <dbReference type="ChEBI" id="CHEBI:16347"/>
        <dbReference type="ChEBI" id="CHEBI:57287"/>
        <dbReference type="ChEBI" id="CHEBI:57288"/>
        <dbReference type="ChEBI" id="CHEBI:57589"/>
        <dbReference type="EC" id="2.3.1.7"/>
    </reaction>
</comment>
<dbReference type="RefSeq" id="XP_003677907.1">
    <property type="nucleotide sequence ID" value="XM_003677859.1"/>
</dbReference>
<dbReference type="Pfam" id="PF00755">
    <property type="entry name" value="Carn_acyltransf"/>
    <property type="match status" value="1"/>
</dbReference>
<dbReference type="EMBL" id="HE576759">
    <property type="protein sequence ID" value="CCC71560.1"/>
    <property type="molecule type" value="Genomic_DNA"/>
</dbReference>
<evidence type="ECO:0000256" key="6">
    <source>
        <dbReference type="ARBA" id="ARBA00022792"/>
    </source>
</evidence>
<evidence type="ECO:0000256" key="12">
    <source>
        <dbReference type="ARBA" id="ARBA00023140"/>
    </source>
</evidence>
<keyword evidence="10" id="KW-0496">Mitochondrion</keyword>
<comment type="similarity">
    <text evidence="3 19">Belongs to the carnitine/choline acetyltransferase family.</text>
</comment>
<sequence length="664" mass="75857">MKLCSPTVVRCSKTRPFIAAKRFMSSTKLPQQFPFETSNGEHYWAQHPNAHYQKADADAFKGLTFAEQSKLPSLPVPDLKSTMAKYLHSIKPYCHNATEWENQSLLSKDFLENMGPVLQSRLETFAKDKRNWLSSFWDNQAYLQYNDPIIPYVSYFYVHDKLPTTHLQIERDPLLKSTAIISTVVKFIESLKREAIPAEIIKESPFCMNSFQLMFNTARIPGNPQDDRDTNIFYSIYENNFMVVAFRGQFYKLSTHSEDNVPLPLNAIWKQLYSIVNDSSAAPATQGIGSLTSLPRDQWRTAHAELIKDPSSRESLELIHRASFILCLDTQVKPITLEEKSRNAWHGDGINRFYDKSLQFFVTGNGSSSFLAEHSKMDGTPTLFLNTYVCQQMAKLNPEQFIKGTLSPSTAFESTTKPLPFLITPTIKSQIESAQNQFQVQINQHDLKVWHYNRYGKNFIKSHGMSPDAFIQQVIQLAIYKYLGRQLPTYEAASTRKYFKGRTEAGRSVSPASQAFVQSWDSPTKSTVEKIALLKLSAKEHSNYMKDAANGMAIDRHLFGLKNMLQPEDVKPELFKDPTFNYSSTWLVSTSQLSSEYFEGYGWSEVNDNGVGLAYMLNKDWLHINIVCKPEFSLFNVQKMHYYLSEAADEIADALIQVEKQAKL</sequence>
<evidence type="ECO:0000256" key="9">
    <source>
        <dbReference type="ARBA" id="ARBA00023098"/>
    </source>
</evidence>
<proteinExistence type="inferred from homology"/>
<evidence type="ECO:0000313" key="21">
    <source>
        <dbReference type="EMBL" id="CCC71560.1"/>
    </source>
</evidence>
<protein>
    <recommendedName>
        <fullName evidence="17">Carnitine O-acetyltransferase, mitochondrial</fullName>
        <ecNumber evidence="16">2.3.1.7</ecNumber>
    </recommendedName>
</protein>
<evidence type="ECO:0000256" key="11">
    <source>
        <dbReference type="ARBA" id="ARBA00023136"/>
    </source>
</evidence>
<evidence type="ECO:0000256" key="15">
    <source>
        <dbReference type="ARBA" id="ARBA00053195"/>
    </source>
</evidence>
<organism evidence="21 22">
    <name type="scientific">Naumovozyma castellii</name>
    <name type="common">Yeast</name>
    <name type="synonym">Saccharomyces castellii</name>
    <dbReference type="NCBI Taxonomy" id="27288"/>
    <lineage>
        <taxon>Eukaryota</taxon>
        <taxon>Fungi</taxon>
        <taxon>Dikarya</taxon>
        <taxon>Ascomycota</taxon>
        <taxon>Saccharomycotina</taxon>
        <taxon>Saccharomycetes</taxon>
        <taxon>Saccharomycetales</taxon>
        <taxon>Saccharomycetaceae</taxon>
        <taxon>Naumovozyma</taxon>
    </lineage>
</organism>
<evidence type="ECO:0000256" key="5">
    <source>
        <dbReference type="ARBA" id="ARBA00022679"/>
    </source>
</evidence>
<evidence type="ECO:0000256" key="18">
    <source>
        <dbReference type="PIRSR" id="PIRSR600542-1"/>
    </source>
</evidence>
<comment type="function">
    <text evidence="15">Carnitine acetylase is specific for short chain fatty acids. Carnitine acetylase seems to affect the flux through the pyruvate dehydrogenase complex. It may be involved as well in the transport of acetyl-CoA into mitochondria.</text>
</comment>
<evidence type="ECO:0000256" key="8">
    <source>
        <dbReference type="ARBA" id="ARBA00022946"/>
    </source>
</evidence>
<keyword evidence="11" id="KW-0472">Membrane</keyword>
<dbReference type="InterPro" id="IPR000542">
    <property type="entry name" value="Carn_acyl_trans"/>
</dbReference>
<dbReference type="GO" id="GO:0006631">
    <property type="term" value="P:fatty acid metabolic process"/>
    <property type="evidence" value="ECO:0007669"/>
    <property type="project" value="UniProtKB-KW"/>
</dbReference>
<keyword evidence="12" id="KW-0576">Peroxisome</keyword>
<feature type="active site" description="Proton acceptor" evidence="18">
    <location>
        <position position="374"/>
    </location>
</feature>
<evidence type="ECO:0000256" key="17">
    <source>
        <dbReference type="ARBA" id="ARBA00073438"/>
    </source>
</evidence>
<evidence type="ECO:0000256" key="13">
    <source>
        <dbReference type="ARBA" id="ARBA00023315"/>
    </source>
</evidence>
<dbReference type="GO" id="GO:0005743">
    <property type="term" value="C:mitochondrial inner membrane"/>
    <property type="evidence" value="ECO:0007669"/>
    <property type="project" value="UniProtKB-SubCell"/>
</dbReference>
<dbReference type="Gene3D" id="3.30.559.10">
    <property type="entry name" value="Chloramphenicol acetyltransferase-like domain"/>
    <property type="match status" value="1"/>
</dbReference>
<evidence type="ECO:0000256" key="16">
    <source>
        <dbReference type="ARBA" id="ARBA00066910"/>
    </source>
</evidence>
<evidence type="ECO:0000256" key="19">
    <source>
        <dbReference type="RuleBase" id="RU003801"/>
    </source>
</evidence>
<dbReference type="FunFam" id="3.30.559.70:FF:000007">
    <property type="entry name" value="Carnitine O-acetyltransferase, mitochondrial"/>
    <property type="match status" value="1"/>
</dbReference>
<accession>G0VJ81</accession>
<dbReference type="OMA" id="KMDGTPT"/>
<keyword evidence="8" id="KW-0809">Transit peptide</keyword>
<keyword evidence="13 19" id="KW-0012">Acyltransferase</keyword>
<gene>
    <name evidence="21" type="primary">NCAS0H02500</name>
    <name evidence="21" type="ordered locus">NCAS_0H02500</name>
</gene>
<dbReference type="PROSITE" id="PS00440">
    <property type="entry name" value="ACYLTRANSF_C_2"/>
    <property type="match status" value="1"/>
</dbReference>
<dbReference type="Proteomes" id="UP000001640">
    <property type="component" value="Chromosome 8"/>
</dbReference>
<dbReference type="InterPro" id="IPR039551">
    <property type="entry name" value="Cho/carn_acyl_trans"/>
</dbReference>